<proteinExistence type="inferred from homology"/>
<dbReference type="GO" id="GO:0000049">
    <property type="term" value="F:tRNA binding"/>
    <property type="evidence" value="ECO:0007669"/>
    <property type="project" value="UniProtKB-UniRule"/>
</dbReference>
<comment type="similarity">
    <text evidence="6">Belongs to the RnpA family.</text>
</comment>
<dbReference type="InterPro" id="IPR014721">
    <property type="entry name" value="Ribsml_uS5_D2-typ_fold_subgr"/>
</dbReference>
<dbReference type="GO" id="GO:0004526">
    <property type="term" value="F:ribonuclease P activity"/>
    <property type="evidence" value="ECO:0007669"/>
    <property type="project" value="UniProtKB-UniRule"/>
</dbReference>
<keyword evidence="5 6" id="KW-0694">RNA-binding</keyword>
<keyword evidence="4 6" id="KW-0378">Hydrolase</keyword>
<dbReference type="GO" id="GO:0001682">
    <property type="term" value="P:tRNA 5'-leader removal"/>
    <property type="evidence" value="ECO:0007669"/>
    <property type="project" value="UniProtKB-UniRule"/>
</dbReference>
<evidence type="ECO:0000313" key="8">
    <source>
        <dbReference type="EMBL" id="CUT02540.1"/>
    </source>
</evidence>
<dbReference type="PANTHER" id="PTHR33992">
    <property type="entry name" value="RIBONUCLEASE P PROTEIN COMPONENT"/>
    <property type="match status" value="1"/>
</dbReference>
<dbReference type="GO" id="GO:0042781">
    <property type="term" value="F:3'-tRNA processing endoribonuclease activity"/>
    <property type="evidence" value="ECO:0007669"/>
    <property type="project" value="TreeGrafter"/>
</dbReference>
<keyword evidence="1 6" id="KW-0819">tRNA processing</keyword>
<dbReference type="EMBL" id="CZVU01000051">
    <property type="protein sequence ID" value="CUT02540.1"/>
    <property type="molecule type" value="Genomic_DNA"/>
</dbReference>
<dbReference type="RefSeq" id="WP_072150520.1">
    <property type="nucleotide sequence ID" value="NZ_CZVH01000087.1"/>
</dbReference>
<dbReference type="InterPro" id="IPR020568">
    <property type="entry name" value="Ribosomal_Su5_D2-typ_SF"/>
</dbReference>
<protein>
    <recommendedName>
        <fullName evidence="6">Ribonuclease P protein component</fullName>
        <shortName evidence="6">RNase P protein</shortName>
        <shortName evidence="6">RNaseP protein</shortName>
        <ecNumber evidence="6">3.1.26.5</ecNumber>
    </recommendedName>
    <alternativeName>
        <fullName evidence="6">Protein C5</fullName>
    </alternativeName>
</protein>
<dbReference type="Gene3D" id="3.30.230.10">
    <property type="match status" value="1"/>
</dbReference>
<gene>
    <name evidence="6" type="primary">rnpA</name>
    <name evidence="8" type="ORF">JGI24_01144</name>
    <name evidence="7" type="ORF">JGI25_00038</name>
</gene>
<keyword evidence="3 6" id="KW-0255">Endonuclease</keyword>
<name>A0A656D1E2_KRYT1</name>
<dbReference type="Pfam" id="PF00825">
    <property type="entry name" value="Ribonuclease_P"/>
    <property type="match status" value="1"/>
</dbReference>
<evidence type="ECO:0000256" key="3">
    <source>
        <dbReference type="ARBA" id="ARBA00022759"/>
    </source>
</evidence>
<keyword evidence="2 6" id="KW-0540">Nuclease</keyword>
<dbReference type="AlphaFoldDB" id="A0A656D1E2"/>
<dbReference type="EC" id="3.1.26.5" evidence="6"/>
<reference evidence="9 10" key="1">
    <citation type="submission" date="2015-11" db="EMBL/GenBank/DDBJ databases">
        <authorList>
            <person name="Varghese N."/>
        </authorList>
    </citation>
    <scope>NUCLEOTIDE SEQUENCE [LARGE SCALE GENOMIC DNA]</scope>
    <source>
        <strain evidence="8 9">JGI-24</strain>
        <strain evidence="7 10">JGI-25</strain>
    </source>
</reference>
<organism evidence="8 9">
    <name type="scientific">Kryptobacter tengchongensis</name>
    <dbReference type="NCBI Taxonomy" id="1643429"/>
    <lineage>
        <taxon>Bacteria</taxon>
        <taxon>Pseudomonadati</taxon>
        <taxon>Candidatus Kryptoniota</taxon>
        <taxon>Candidatus Kryptobacter</taxon>
    </lineage>
</organism>
<evidence type="ECO:0000256" key="1">
    <source>
        <dbReference type="ARBA" id="ARBA00022694"/>
    </source>
</evidence>
<dbReference type="Proteomes" id="UP000243065">
    <property type="component" value="Unassembled WGS sequence"/>
</dbReference>
<dbReference type="OrthoDB" id="9810867at2"/>
<evidence type="ECO:0000256" key="4">
    <source>
        <dbReference type="ARBA" id="ARBA00022801"/>
    </source>
</evidence>
<dbReference type="InterPro" id="IPR000100">
    <property type="entry name" value="RNase_P"/>
</dbReference>
<dbReference type="HAMAP" id="MF_00227">
    <property type="entry name" value="RNase_P"/>
    <property type="match status" value="1"/>
</dbReference>
<accession>A0A656D1E2</accession>
<sequence length="133" mass="15670">MNAKRYTLPKKEIIKKSREITQIIKTSNSISGDLVKIYFRILPERDIITRVAFAVSKKVKPIVLKNRAKRLLREVYRLNKHKLIDLLSLKNRSIDMVMLFIGDREIIKRLKYADVEKDFLQSVEKISKLINES</sequence>
<evidence type="ECO:0000256" key="5">
    <source>
        <dbReference type="ARBA" id="ARBA00022884"/>
    </source>
</evidence>
<dbReference type="GO" id="GO:0030677">
    <property type="term" value="C:ribonuclease P complex"/>
    <property type="evidence" value="ECO:0007669"/>
    <property type="project" value="TreeGrafter"/>
</dbReference>
<comment type="function">
    <text evidence="6">RNaseP catalyzes the removal of the 5'-leader sequence from pre-tRNA to produce the mature 5'-terminus. It can also cleave other RNA substrates such as 4.5S RNA. The protein component plays an auxiliary but essential role in vivo by binding to the 5'-leader sequence and broadening the substrate specificity of the ribozyme.</text>
</comment>
<comment type="catalytic activity">
    <reaction evidence="6">
        <text>Endonucleolytic cleavage of RNA, removing 5'-extranucleotides from tRNA precursor.</text>
        <dbReference type="EC" id="3.1.26.5"/>
    </reaction>
</comment>
<evidence type="ECO:0000256" key="2">
    <source>
        <dbReference type="ARBA" id="ARBA00022722"/>
    </source>
</evidence>
<dbReference type="PANTHER" id="PTHR33992:SF1">
    <property type="entry name" value="RIBONUCLEASE P PROTEIN COMPONENT"/>
    <property type="match status" value="1"/>
</dbReference>
<dbReference type="EMBL" id="CZVV01000001">
    <property type="protein sequence ID" value="CUS96008.1"/>
    <property type="molecule type" value="Genomic_DNA"/>
</dbReference>
<keyword evidence="9" id="KW-1185">Reference proteome</keyword>
<evidence type="ECO:0000313" key="10">
    <source>
        <dbReference type="Proteomes" id="UP000243105"/>
    </source>
</evidence>
<comment type="subunit">
    <text evidence="6">Consists of a catalytic RNA component (M1 or rnpB) and a protein subunit.</text>
</comment>
<dbReference type="Proteomes" id="UP000243105">
    <property type="component" value="Unassembled WGS sequence"/>
</dbReference>
<evidence type="ECO:0000256" key="6">
    <source>
        <dbReference type="HAMAP-Rule" id="MF_00227"/>
    </source>
</evidence>
<dbReference type="SUPFAM" id="SSF54211">
    <property type="entry name" value="Ribosomal protein S5 domain 2-like"/>
    <property type="match status" value="1"/>
</dbReference>
<evidence type="ECO:0000313" key="7">
    <source>
        <dbReference type="EMBL" id="CUS96008.1"/>
    </source>
</evidence>
<evidence type="ECO:0000313" key="9">
    <source>
        <dbReference type="Proteomes" id="UP000243065"/>
    </source>
</evidence>